<keyword evidence="2" id="KW-1185">Reference proteome</keyword>
<name>A0AC61Y9Z2_9FLAO</name>
<accession>A0AC61Y9Z2</accession>
<dbReference type="EMBL" id="CABVMM010000010">
    <property type="protein sequence ID" value="VVV01327.1"/>
    <property type="molecule type" value="Genomic_DNA"/>
</dbReference>
<proteinExistence type="predicted"/>
<keyword evidence="1" id="KW-0808">Transferase</keyword>
<gene>
    <name evidence="1" type="primary">hyaD</name>
    <name evidence="1" type="ORF">FVB9532_02617</name>
</gene>
<sequence>MIFSFLKYLQPVNYFSLARNNGSFAFPKVEELPAVVLQQLEKDPCFYSEKAKSYDISWQALQKGYVGEVTTYQHFESLPLVDEYRFLHKYFHPIWCVYVLLLRLVSFKNPFREVSAFIKGRGAKRSNYLQHPLKYSDYGSFQSSLLEEKPLVSVIIPTLNRYEYLKDVLLDLESQDYQYFEVIVVDQSDPFQEDFYKGWKLDLSAIQQKEKALWLARNRAIKMAKGDYILLYDDDSRVDNDWITQHLKTLDFFKAEVSSGVSISTSGAEVPRNYSFFRVSDQLDTGNVLIKKEIFKTTGLFDRQFEKQRMGDGEFGLRVYLHGFLNVSNPYAKRLHLKVGSGGLREMGSWDAFRSQKWFTPRPIPSVLYLFRKYYGNHQAKLALLKMVPPSIIPYKFKKNKPMLLLGAILSVFLLPVILIQVDKSWDLSGKMLKEGDKIESL</sequence>
<evidence type="ECO:0000313" key="1">
    <source>
        <dbReference type="EMBL" id="VVV01327.1"/>
    </source>
</evidence>
<dbReference type="Proteomes" id="UP000356253">
    <property type="component" value="Unassembled WGS sequence"/>
</dbReference>
<keyword evidence="1" id="KW-0328">Glycosyltransferase</keyword>
<organism evidence="1 2">
    <name type="scientific">Mesonia oceanica</name>
    <dbReference type="NCBI Taxonomy" id="2687242"/>
    <lineage>
        <taxon>Bacteria</taxon>
        <taxon>Pseudomonadati</taxon>
        <taxon>Bacteroidota</taxon>
        <taxon>Flavobacteriia</taxon>
        <taxon>Flavobacteriales</taxon>
        <taxon>Flavobacteriaceae</taxon>
        <taxon>Mesonia</taxon>
    </lineage>
</organism>
<protein>
    <submittedName>
        <fullName evidence="1">Hyaluronan synthase</fullName>
        <ecNumber evidence="1">2.4.1.212</ecNumber>
    </submittedName>
</protein>
<comment type="caution">
    <text evidence="1">The sequence shown here is derived from an EMBL/GenBank/DDBJ whole genome shotgun (WGS) entry which is preliminary data.</text>
</comment>
<reference evidence="1" key="1">
    <citation type="submission" date="2019-09" db="EMBL/GenBank/DDBJ databases">
        <authorList>
            <person name="Rodrigo-Torres L."/>
            <person name="Arahal R. D."/>
            <person name="Lucena T."/>
        </authorList>
    </citation>
    <scope>NUCLEOTIDE SEQUENCE</scope>
    <source>
        <strain evidence="1">ISS653</strain>
    </source>
</reference>
<dbReference type="EC" id="2.4.1.212" evidence="1"/>
<evidence type="ECO:0000313" key="2">
    <source>
        <dbReference type="Proteomes" id="UP000356253"/>
    </source>
</evidence>